<dbReference type="AlphaFoldDB" id="M1DQ87"/>
<sequence>MEQGRSCMVPMVKVPKTEGQVRLTAMQLEKNPKKKESTHTTTIASSKKDNGAKRSLPPRSKKVPNRNNVVMPKKPPRRLPPRKEVGHKSELEAIWKAMKALRKGLDRVNGLLVAHAQGSDDDVAAMRRGRRINRWGRVSRPATSQ</sequence>
<organism evidence="2 3">
    <name type="scientific">Solanum tuberosum</name>
    <name type="common">Potato</name>
    <dbReference type="NCBI Taxonomy" id="4113"/>
    <lineage>
        <taxon>Eukaryota</taxon>
        <taxon>Viridiplantae</taxon>
        <taxon>Streptophyta</taxon>
        <taxon>Embryophyta</taxon>
        <taxon>Tracheophyta</taxon>
        <taxon>Spermatophyta</taxon>
        <taxon>Magnoliopsida</taxon>
        <taxon>eudicotyledons</taxon>
        <taxon>Gunneridae</taxon>
        <taxon>Pentapetalae</taxon>
        <taxon>asterids</taxon>
        <taxon>lamiids</taxon>
        <taxon>Solanales</taxon>
        <taxon>Solanaceae</taxon>
        <taxon>Solanoideae</taxon>
        <taxon>Solaneae</taxon>
        <taxon>Solanum</taxon>
    </lineage>
</organism>
<evidence type="ECO:0000313" key="2">
    <source>
        <dbReference type="EnsemblPlants" id="PGSC0003DMT400092647"/>
    </source>
</evidence>
<keyword evidence="3" id="KW-1185">Reference proteome</keyword>
<dbReference type="EnsemblPlants" id="PGSC0003DMT400092647">
    <property type="protein sequence ID" value="PGSC0003DMT400092647"/>
    <property type="gene ID" value="PGSC0003DMG400042218"/>
</dbReference>
<protein>
    <submittedName>
        <fullName evidence="2">Uncharacterized protein</fullName>
    </submittedName>
</protein>
<dbReference type="HOGENOM" id="CLU_1790299_0_0_1"/>
<proteinExistence type="predicted"/>
<reference evidence="2" key="2">
    <citation type="submission" date="2015-06" db="UniProtKB">
        <authorList>
            <consortium name="EnsemblPlants"/>
        </authorList>
    </citation>
    <scope>IDENTIFICATION</scope>
    <source>
        <strain evidence="2">DM1-3 516 R44</strain>
    </source>
</reference>
<evidence type="ECO:0000256" key="1">
    <source>
        <dbReference type="SAM" id="MobiDB-lite"/>
    </source>
</evidence>
<dbReference type="Proteomes" id="UP000011115">
    <property type="component" value="Unassembled WGS sequence"/>
</dbReference>
<dbReference type="PaxDb" id="4113-PGSC0003DMT400092647"/>
<evidence type="ECO:0000313" key="3">
    <source>
        <dbReference type="Proteomes" id="UP000011115"/>
    </source>
</evidence>
<feature type="region of interest" description="Disordered" evidence="1">
    <location>
        <begin position="26"/>
        <end position="86"/>
    </location>
</feature>
<accession>M1DQ87</accession>
<dbReference type="InParanoid" id="M1DQ87"/>
<dbReference type="Gramene" id="PGSC0003DMT400092647">
    <property type="protein sequence ID" value="PGSC0003DMT400092647"/>
    <property type="gene ID" value="PGSC0003DMG400042218"/>
</dbReference>
<reference evidence="3" key="1">
    <citation type="journal article" date="2011" name="Nature">
        <title>Genome sequence and analysis of the tuber crop potato.</title>
        <authorList>
            <consortium name="The Potato Genome Sequencing Consortium"/>
        </authorList>
    </citation>
    <scope>NUCLEOTIDE SEQUENCE [LARGE SCALE GENOMIC DNA]</scope>
    <source>
        <strain evidence="3">cv. DM1-3 516 R44</strain>
    </source>
</reference>
<name>M1DQ87_SOLTU</name>